<feature type="compositionally biased region" description="Basic and acidic residues" evidence="1">
    <location>
        <begin position="127"/>
        <end position="138"/>
    </location>
</feature>
<evidence type="ECO:0000313" key="3">
    <source>
        <dbReference type="Proteomes" id="UP000185511"/>
    </source>
</evidence>
<dbReference type="KEGG" id="acad:UA74_15890"/>
<organism evidence="2 3">
    <name type="scientific">Actinoalloteichus fjordicus</name>
    <dbReference type="NCBI Taxonomy" id="1612552"/>
    <lineage>
        <taxon>Bacteria</taxon>
        <taxon>Bacillati</taxon>
        <taxon>Actinomycetota</taxon>
        <taxon>Actinomycetes</taxon>
        <taxon>Pseudonocardiales</taxon>
        <taxon>Pseudonocardiaceae</taxon>
        <taxon>Actinoalloteichus</taxon>
    </lineage>
</organism>
<accession>A0AAC9LC33</accession>
<reference evidence="3" key="1">
    <citation type="submission" date="2016-06" db="EMBL/GenBank/DDBJ databases">
        <title>Complete genome sequence of Actinoalloteichus fjordicus DSM 46855 (=ADI127-17), type strain of the new species Actinoalloteichus fjordicus.</title>
        <authorList>
            <person name="Ruckert C."/>
            <person name="Nouioui I."/>
            <person name="Willmese J."/>
            <person name="van Wezel G."/>
            <person name="Klenk H.-P."/>
            <person name="Kalinowski J."/>
            <person name="Zotchev S.B."/>
        </authorList>
    </citation>
    <scope>NUCLEOTIDE SEQUENCE [LARGE SCALE GENOMIC DNA]</scope>
    <source>
        <strain evidence="3">ADI127-7</strain>
    </source>
</reference>
<dbReference type="AlphaFoldDB" id="A0AAC9LC33"/>
<dbReference type="Proteomes" id="UP000185511">
    <property type="component" value="Chromosome"/>
</dbReference>
<feature type="region of interest" description="Disordered" evidence="1">
    <location>
        <begin position="127"/>
        <end position="152"/>
    </location>
</feature>
<protein>
    <submittedName>
        <fullName evidence="2">Uncharacterized protein</fullName>
    </submittedName>
</protein>
<keyword evidence="3" id="KW-1185">Reference proteome</keyword>
<name>A0AAC9LC33_9PSEU</name>
<dbReference type="EMBL" id="CP016076">
    <property type="protein sequence ID" value="APU15228.1"/>
    <property type="molecule type" value="Genomic_DNA"/>
</dbReference>
<proteinExistence type="predicted"/>
<evidence type="ECO:0000256" key="1">
    <source>
        <dbReference type="SAM" id="MobiDB-lite"/>
    </source>
</evidence>
<evidence type="ECO:0000313" key="2">
    <source>
        <dbReference type="EMBL" id="APU15228.1"/>
    </source>
</evidence>
<gene>
    <name evidence="2" type="ORF">UA74_15890</name>
</gene>
<sequence length="152" mass="16637">MHVHNAQPRPRAILEDLDDEVAAEVAKLFPSSVRVTEGDLLSEWEADVLVTGSGSIKRASHLHVVSFGAHNLGEATEVGEETFSSVRDLRTDTHESRSRELIITSDITGELGGLVRVSGAVFRRAEPETRAERMEAGRSTKHSLKSGPTRLR</sequence>